<dbReference type="Bgee" id="ENSOCUG00000024072">
    <property type="expression patterns" value="Expressed in testis"/>
</dbReference>
<feature type="domain" description="Doublesex- and mab-3-related transcription factor C1/C2 C-terminal" evidence="5">
    <location>
        <begin position="41"/>
        <end position="128"/>
    </location>
</feature>
<reference evidence="6" key="2">
    <citation type="submission" date="2025-08" db="UniProtKB">
        <authorList>
            <consortium name="Ensembl"/>
        </authorList>
    </citation>
    <scope>IDENTIFICATION</scope>
    <source>
        <strain evidence="6">Thorbecke</strain>
    </source>
</reference>
<dbReference type="Pfam" id="PF15791">
    <property type="entry name" value="DMRT-like"/>
    <property type="match status" value="1"/>
</dbReference>
<dbReference type="InterPro" id="IPR031577">
    <property type="entry name" value="DMRT-C1/C2_C"/>
</dbReference>
<name>A0A5F9D201_RABIT</name>
<keyword evidence="3" id="KW-0804">Transcription</keyword>
<proteinExistence type="inferred from homology"/>
<protein>
    <recommendedName>
        <fullName evidence="5">Doublesex- and mab-3-related transcription factor C1/C2 C-terminal domain-containing protein</fullName>
    </recommendedName>
</protein>
<evidence type="ECO:0000256" key="1">
    <source>
        <dbReference type="ARBA" id="ARBA00006834"/>
    </source>
</evidence>
<dbReference type="EMBL" id="AAGW02057551">
    <property type="status" value="NOT_ANNOTATED_CDS"/>
    <property type="molecule type" value="Genomic_DNA"/>
</dbReference>
<reference evidence="6 7" key="1">
    <citation type="journal article" date="2011" name="Nature">
        <title>A high-resolution map of human evolutionary constraint using 29 mammals.</title>
        <authorList>
            <person name="Lindblad-Toh K."/>
            <person name="Garber M."/>
            <person name="Zuk O."/>
            <person name="Lin M.F."/>
            <person name="Parker B.J."/>
            <person name="Washietl S."/>
            <person name="Kheradpour P."/>
            <person name="Ernst J."/>
            <person name="Jordan G."/>
            <person name="Mauceli E."/>
            <person name="Ward L.D."/>
            <person name="Lowe C.B."/>
            <person name="Holloway A.K."/>
            <person name="Clamp M."/>
            <person name="Gnerre S."/>
            <person name="Alfoldi J."/>
            <person name="Beal K."/>
            <person name="Chang J."/>
            <person name="Clawson H."/>
            <person name="Cuff J."/>
            <person name="Di Palma F."/>
            <person name="Fitzgerald S."/>
            <person name="Flicek P."/>
            <person name="Guttman M."/>
            <person name="Hubisz M.J."/>
            <person name="Jaffe D.B."/>
            <person name="Jungreis I."/>
            <person name="Kent W.J."/>
            <person name="Kostka D."/>
            <person name="Lara M."/>
            <person name="Martins A.L."/>
            <person name="Massingham T."/>
            <person name="Moltke I."/>
            <person name="Raney B.J."/>
            <person name="Rasmussen M.D."/>
            <person name="Robinson J."/>
            <person name="Stark A."/>
            <person name="Vilella A.J."/>
            <person name="Wen J."/>
            <person name="Xie X."/>
            <person name="Zody M.C."/>
            <person name="Baldwin J."/>
            <person name="Bloom T."/>
            <person name="Chin C.W."/>
            <person name="Heiman D."/>
            <person name="Nicol R."/>
            <person name="Nusbaum C."/>
            <person name="Young S."/>
            <person name="Wilkinson J."/>
            <person name="Worley K.C."/>
            <person name="Kovar C.L."/>
            <person name="Muzny D.M."/>
            <person name="Gibbs R.A."/>
            <person name="Cree A."/>
            <person name="Dihn H.H."/>
            <person name="Fowler G."/>
            <person name="Jhangiani S."/>
            <person name="Joshi V."/>
            <person name="Lee S."/>
            <person name="Lewis L.R."/>
            <person name="Nazareth L.V."/>
            <person name="Okwuonu G."/>
            <person name="Santibanez J."/>
            <person name="Warren W.C."/>
            <person name="Mardis E.R."/>
            <person name="Weinstock G.M."/>
            <person name="Wilson R.K."/>
            <person name="Delehaunty K."/>
            <person name="Dooling D."/>
            <person name="Fronik C."/>
            <person name="Fulton L."/>
            <person name="Fulton B."/>
            <person name="Graves T."/>
            <person name="Minx P."/>
            <person name="Sodergren E."/>
            <person name="Birney E."/>
            <person name="Margulies E.H."/>
            <person name="Herrero J."/>
            <person name="Green E.D."/>
            <person name="Haussler D."/>
            <person name="Siepel A."/>
            <person name="Goldman N."/>
            <person name="Pollard K.S."/>
            <person name="Pedersen J.S."/>
            <person name="Lander E.S."/>
            <person name="Kellis M."/>
        </authorList>
    </citation>
    <scope>NUCLEOTIDE SEQUENCE [LARGE SCALE GENOMIC DNA]</scope>
    <source>
        <strain evidence="6 7">Thorbecke inbred</strain>
    </source>
</reference>
<reference evidence="6" key="3">
    <citation type="submission" date="2025-09" db="UniProtKB">
        <authorList>
            <consortium name="Ensembl"/>
        </authorList>
    </citation>
    <scope>IDENTIFICATION</scope>
    <source>
        <strain evidence="6">Thorbecke</strain>
    </source>
</reference>
<accession>A0A5F9D201</accession>
<keyword evidence="2" id="KW-0805">Transcription regulation</keyword>
<dbReference type="Proteomes" id="UP000001811">
    <property type="component" value="Chromosome X"/>
</dbReference>
<evidence type="ECO:0000313" key="7">
    <source>
        <dbReference type="Proteomes" id="UP000001811"/>
    </source>
</evidence>
<dbReference type="EMBL" id="AAGW02057553">
    <property type="status" value="NOT_ANNOTATED_CDS"/>
    <property type="molecule type" value="Genomic_DNA"/>
</dbReference>
<evidence type="ECO:0000256" key="3">
    <source>
        <dbReference type="ARBA" id="ARBA00023163"/>
    </source>
</evidence>
<feature type="region of interest" description="Disordered" evidence="4">
    <location>
        <begin position="79"/>
        <end position="111"/>
    </location>
</feature>
<organism evidence="6 7">
    <name type="scientific">Oryctolagus cuniculus</name>
    <name type="common">Rabbit</name>
    <dbReference type="NCBI Taxonomy" id="9986"/>
    <lineage>
        <taxon>Eukaryota</taxon>
        <taxon>Metazoa</taxon>
        <taxon>Chordata</taxon>
        <taxon>Craniata</taxon>
        <taxon>Vertebrata</taxon>
        <taxon>Euteleostomi</taxon>
        <taxon>Mammalia</taxon>
        <taxon>Eutheria</taxon>
        <taxon>Euarchontoglires</taxon>
        <taxon>Glires</taxon>
        <taxon>Lagomorpha</taxon>
        <taxon>Leporidae</taxon>
        <taxon>Oryctolagus</taxon>
    </lineage>
</organism>
<dbReference type="GeneTree" id="ENSGT00940000163063"/>
<dbReference type="AlphaFoldDB" id="A0A5F9D201"/>
<sequence>MKNTAIAPRAPLYVKNMATGAGVNTGKVNIMPQPQAYPCYIPNLVQKGSEQDVVAASECQRKLEAAEALLALKYSRPVPTDSTTLAQPCGPPAPAGDKTHQTPGSALHPRPTTSISLPIGYIGCISLLR</sequence>
<evidence type="ECO:0000256" key="4">
    <source>
        <dbReference type="SAM" id="MobiDB-lite"/>
    </source>
</evidence>
<evidence type="ECO:0000256" key="2">
    <source>
        <dbReference type="ARBA" id="ARBA00023015"/>
    </source>
</evidence>
<comment type="similarity">
    <text evidence="1">Belongs to the DMRT family.</text>
</comment>
<dbReference type="Ensembl" id="ENSOCUT00000045482.1">
    <property type="protein sequence ID" value="ENSOCUP00000040176.1"/>
    <property type="gene ID" value="ENSOCUG00000024072.3"/>
</dbReference>
<evidence type="ECO:0000313" key="6">
    <source>
        <dbReference type="Ensembl" id="ENSOCUP00000040176.1"/>
    </source>
</evidence>
<keyword evidence="7" id="KW-1185">Reference proteome</keyword>
<evidence type="ECO:0000259" key="5">
    <source>
        <dbReference type="Pfam" id="PF15791"/>
    </source>
</evidence>
<dbReference type="EMBL" id="AAGW02057552">
    <property type="status" value="NOT_ANNOTATED_CDS"/>
    <property type="molecule type" value="Genomic_DNA"/>
</dbReference>